<proteinExistence type="predicted"/>
<organism evidence="1 2">
    <name type="scientific">SAR86 cluster bacterium</name>
    <dbReference type="NCBI Taxonomy" id="2030880"/>
    <lineage>
        <taxon>Bacteria</taxon>
        <taxon>Pseudomonadati</taxon>
        <taxon>Pseudomonadota</taxon>
        <taxon>Gammaproteobacteria</taxon>
        <taxon>SAR86 cluster</taxon>
    </lineage>
</organism>
<gene>
    <name evidence="1" type="ORF">HQ497_02090</name>
</gene>
<dbReference type="Pfam" id="PF11743">
    <property type="entry name" value="DUF3301"/>
    <property type="match status" value="1"/>
</dbReference>
<dbReference type="Proteomes" id="UP000754644">
    <property type="component" value="Unassembled WGS sequence"/>
</dbReference>
<name>A0A972VTT1_9GAMM</name>
<dbReference type="InterPro" id="IPR021732">
    <property type="entry name" value="DUF3301"/>
</dbReference>
<accession>A0A972VTT1</accession>
<protein>
    <submittedName>
        <fullName evidence="1">DUF3301 domain-containing protein</fullName>
    </submittedName>
</protein>
<dbReference type="EMBL" id="JABMOJ010000072">
    <property type="protein sequence ID" value="NQV64130.1"/>
    <property type="molecule type" value="Genomic_DNA"/>
</dbReference>
<reference evidence="1" key="1">
    <citation type="submission" date="2020-05" db="EMBL/GenBank/DDBJ databases">
        <title>Sulfur intermediates as new biogeochemical hubs in an aquatic model microbial ecosystem.</title>
        <authorList>
            <person name="Vigneron A."/>
        </authorList>
    </citation>
    <scope>NUCLEOTIDE SEQUENCE</scope>
    <source>
        <strain evidence="1">Bin.250</strain>
    </source>
</reference>
<sequence length="104" mass="12310">MFELSMIFGVVLIVLYWQASMRAKELAVRAASQESQRCEVQLLDQTVHQLKISLSRDQNKQWRVWREFQFEYTDDGESRFKGRVTMLGSRVLRIAMETFNPVIH</sequence>
<evidence type="ECO:0000313" key="2">
    <source>
        <dbReference type="Proteomes" id="UP000754644"/>
    </source>
</evidence>
<evidence type="ECO:0000313" key="1">
    <source>
        <dbReference type="EMBL" id="NQV64130.1"/>
    </source>
</evidence>
<comment type="caution">
    <text evidence="1">The sequence shown here is derived from an EMBL/GenBank/DDBJ whole genome shotgun (WGS) entry which is preliminary data.</text>
</comment>
<dbReference type="AlphaFoldDB" id="A0A972VTT1"/>